<dbReference type="InterPro" id="IPR016211">
    <property type="entry name" value="Glu/Phe/Leu/Val/Trp_DH_bac/arc"/>
</dbReference>
<evidence type="ECO:0000313" key="8">
    <source>
        <dbReference type="EMBL" id="OTP67389.1"/>
    </source>
</evidence>
<dbReference type="PIRSF" id="PIRSF000188">
    <property type="entry name" value="Phe_leu_dh"/>
    <property type="match status" value="1"/>
</dbReference>
<dbReference type="GO" id="GO:0000166">
    <property type="term" value="F:nucleotide binding"/>
    <property type="evidence" value="ECO:0007669"/>
    <property type="project" value="UniProtKB-KW"/>
</dbReference>
<dbReference type="Gene3D" id="3.40.50.10860">
    <property type="entry name" value="Leucine Dehydrogenase, chain A, domain 1"/>
    <property type="match status" value="1"/>
</dbReference>
<accession>A0A242M7Z7</accession>
<organism evidence="8 9">
    <name type="scientific">Caballeronia sordidicola</name>
    <name type="common">Burkholderia sordidicola</name>
    <dbReference type="NCBI Taxonomy" id="196367"/>
    <lineage>
        <taxon>Bacteria</taxon>
        <taxon>Pseudomonadati</taxon>
        <taxon>Pseudomonadota</taxon>
        <taxon>Betaproteobacteria</taxon>
        <taxon>Burkholderiales</taxon>
        <taxon>Burkholderiaceae</taxon>
        <taxon>Caballeronia</taxon>
    </lineage>
</organism>
<dbReference type="GO" id="GO:0006520">
    <property type="term" value="P:amino acid metabolic process"/>
    <property type="evidence" value="ECO:0007669"/>
    <property type="project" value="InterPro"/>
</dbReference>
<dbReference type="SUPFAM" id="SSF51735">
    <property type="entry name" value="NAD(P)-binding Rossmann-fold domains"/>
    <property type="match status" value="1"/>
</dbReference>
<feature type="binding site" evidence="5">
    <location>
        <begin position="182"/>
        <end position="187"/>
    </location>
    <ligand>
        <name>NAD(+)</name>
        <dbReference type="ChEBI" id="CHEBI:57540"/>
    </ligand>
</feature>
<keyword evidence="3 5" id="KW-0520">NAD</keyword>
<proteinExistence type="inferred from homology"/>
<dbReference type="Pfam" id="PF00208">
    <property type="entry name" value="ELFV_dehydrog"/>
    <property type="match status" value="1"/>
</dbReference>
<dbReference type="PRINTS" id="PR00082">
    <property type="entry name" value="GLFDHDRGNASE"/>
</dbReference>
<dbReference type="RefSeq" id="WP_086383304.1">
    <property type="nucleotide sequence ID" value="NZ_NBTY01000196.1"/>
</dbReference>
<reference evidence="8 9" key="1">
    <citation type="submission" date="2017-03" db="EMBL/GenBank/DDBJ databases">
        <title>Genome analysis of strain PAMC 26510.</title>
        <authorList>
            <person name="Oh H.-M."/>
            <person name="Yang J.-A."/>
        </authorList>
    </citation>
    <scope>NUCLEOTIDE SEQUENCE [LARGE SCALE GENOMIC DNA]</scope>
    <source>
        <strain evidence="8 9">PAMC 26510</strain>
    </source>
</reference>
<dbReference type="PANTHER" id="PTHR42722:SF1">
    <property type="entry name" value="VALINE DEHYDROGENASE"/>
    <property type="match status" value="1"/>
</dbReference>
<keyword evidence="2 6" id="KW-0560">Oxidoreductase</keyword>
<keyword evidence="5" id="KW-0547">Nucleotide-binding</keyword>
<evidence type="ECO:0000256" key="1">
    <source>
        <dbReference type="ARBA" id="ARBA00006382"/>
    </source>
</evidence>
<evidence type="ECO:0000256" key="4">
    <source>
        <dbReference type="PIRSR" id="PIRSR000188-1"/>
    </source>
</evidence>
<dbReference type="Gene3D" id="3.40.50.720">
    <property type="entry name" value="NAD(P)-binding Rossmann-like Domain"/>
    <property type="match status" value="1"/>
</dbReference>
<dbReference type="PANTHER" id="PTHR42722">
    <property type="entry name" value="LEUCINE DEHYDROGENASE"/>
    <property type="match status" value="1"/>
</dbReference>
<name>A0A242M7Z7_CABSO</name>
<feature type="active site" description="Proton donor/acceptor" evidence="4">
    <location>
        <position position="78"/>
    </location>
</feature>
<dbReference type="InterPro" id="IPR036291">
    <property type="entry name" value="NAD(P)-bd_dom_sf"/>
</dbReference>
<gene>
    <name evidence="8" type="ORF">PAMC26510_31130</name>
</gene>
<evidence type="ECO:0000256" key="6">
    <source>
        <dbReference type="RuleBase" id="RU004417"/>
    </source>
</evidence>
<dbReference type="Proteomes" id="UP000194546">
    <property type="component" value="Unassembled WGS sequence"/>
</dbReference>
<protein>
    <submittedName>
        <fullName evidence="8">Leucine dehydrogenase</fullName>
    </submittedName>
</protein>
<evidence type="ECO:0000256" key="3">
    <source>
        <dbReference type="ARBA" id="ARBA00023027"/>
    </source>
</evidence>
<comment type="caution">
    <text evidence="8">The sequence shown here is derived from an EMBL/GenBank/DDBJ whole genome shotgun (WGS) entry which is preliminary data.</text>
</comment>
<evidence type="ECO:0000259" key="7">
    <source>
        <dbReference type="SMART" id="SM00839"/>
    </source>
</evidence>
<evidence type="ECO:0000313" key="9">
    <source>
        <dbReference type="Proteomes" id="UP000194546"/>
    </source>
</evidence>
<evidence type="ECO:0000256" key="2">
    <source>
        <dbReference type="ARBA" id="ARBA00023002"/>
    </source>
</evidence>
<dbReference type="InterPro" id="IPR006095">
    <property type="entry name" value="Glu/Leu/Phe/Val/Trp_DH"/>
</dbReference>
<dbReference type="Pfam" id="PF02812">
    <property type="entry name" value="ELFV_dehydrog_N"/>
    <property type="match status" value="1"/>
</dbReference>
<dbReference type="SUPFAM" id="SSF53223">
    <property type="entry name" value="Aminoacid dehydrogenase-like, N-terminal domain"/>
    <property type="match status" value="1"/>
</dbReference>
<comment type="similarity">
    <text evidence="1 6">Belongs to the Glu/Leu/Phe/Val dehydrogenases family.</text>
</comment>
<evidence type="ECO:0000256" key="5">
    <source>
        <dbReference type="PIRSR" id="PIRSR000188-2"/>
    </source>
</evidence>
<sequence>MSQLYIPVDHEHVQIKPGRRSGLPVMIAVHSTLLGPAIGGLRIKPYERASEALADCLRLSHAMTYKAAAIDNGTGGGKAVVPLPMGTTLSSAARASLLLDIAEQIQSLGGMYMAGPDVGTGPDDMDFMFRRTQWTGGRSKAAGGAGGTSFGTFAGLENAISSAVDEVFGKTSMTGLRVCVVGLGGIGASLAKSLKKQGATLIVSDIDVSKRSLAVELDATWLPPEEAMLADCDVLVPCALGGVLTDEIAPELRCRLICGAANNQLSHDGVAATLLDLGIAFVPDFIASAGGVAYATGVEVHRRTEAAAEQYVREGIGANVRTILQESKRDSRPTVEIALRLAQQRLDVARPR</sequence>
<feature type="domain" description="Glutamate/phenylalanine/leucine/valine/L-tryptophan dehydrogenase C-terminal" evidence="7">
    <location>
        <begin position="144"/>
        <end position="352"/>
    </location>
</feature>
<dbReference type="EMBL" id="NBTY01000196">
    <property type="protein sequence ID" value="OTP67389.1"/>
    <property type="molecule type" value="Genomic_DNA"/>
</dbReference>
<dbReference type="GO" id="GO:0016639">
    <property type="term" value="F:oxidoreductase activity, acting on the CH-NH2 group of donors, NAD or NADP as acceptor"/>
    <property type="evidence" value="ECO:0007669"/>
    <property type="project" value="InterPro"/>
</dbReference>
<dbReference type="InterPro" id="IPR046346">
    <property type="entry name" value="Aminoacid_DH-like_N_sf"/>
</dbReference>
<dbReference type="AlphaFoldDB" id="A0A242M7Z7"/>
<dbReference type="SMART" id="SM00839">
    <property type="entry name" value="ELFV_dehydrog"/>
    <property type="match status" value="1"/>
</dbReference>
<dbReference type="InterPro" id="IPR006096">
    <property type="entry name" value="Glu/Leu/Phe/Val/Trp_DH_C"/>
</dbReference>
<dbReference type="InterPro" id="IPR006097">
    <property type="entry name" value="Glu/Leu/Phe/Val/Trp_DH_dimer"/>
</dbReference>